<name>A0ABD3PHQ2_9STRA</name>
<dbReference type="Proteomes" id="UP001516023">
    <property type="component" value="Unassembled WGS sequence"/>
</dbReference>
<feature type="transmembrane region" description="Helical" evidence="5">
    <location>
        <begin position="262"/>
        <end position="284"/>
    </location>
</feature>
<comment type="caution">
    <text evidence="6">The sequence shown here is derived from an EMBL/GenBank/DDBJ whole genome shotgun (WGS) entry which is preliminary data.</text>
</comment>
<feature type="transmembrane region" description="Helical" evidence="5">
    <location>
        <begin position="576"/>
        <end position="595"/>
    </location>
</feature>
<evidence type="ECO:0000313" key="7">
    <source>
        <dbReference type="Proteomes" id="UP001516023"/>
    </source>
</evidence>
<feature type="transmembrane region" description="Helical" evidence="5">
    <location>
        <begin position="102"/>
        <end position="119"/>
    </location>
</feature>
<evidence type="ECO:0000256" key="1">
    <source>
        <dbReference type="ARBA" id="ARBA00004141"/>
    </source>
</evidence>
<feature type="transmembrane region" description="Helical" evidence="5">
    <location>
        <begin position="433"/>
        <end position="460"/>
    </location>
</feature>
<dbReference type="GO" id="GO:0016020">
    <property type="term" value="C:membrane"/>
    <property type="evidence" value="ECO:0007669"/>
    <property type="project" value="UniProtKB-SubCell"/>
</dbReference>
<protein>
    <recommendedName>
        <fullName evidence="8">Sulfite exporter TauE/SafE family protein</fullName>
    </recommendedName>
</protein>
<keyword evidence="7" id="KW-1185">Reference proteome</keyword>
<evidence type="ECO:0000256" key="3">
    <source>
        <dbReference type="ARBA" id="ARBA00022989"/>
    </source>
</evidence>
<evidence type="ECO:0000256" key="4">
    <source>
        <dbReference type="ARBA" id="ARBA00023136"/>
    </source>
</evidence>
<feature type="transmembrane region" description="Helical" evidence="5">
    <location>
        <begin position="546"/>
        <end position="570"/>
    </location>
</feature>
<dbReference type="InterPro" id="IPR002781">
    <property type="entry name" value="TM_pro_TauE-like"/>
</dbReference>
<gene>
    <name evidence="6" type="ORF">HJC23_008090</name>
</gene>
<evidence type="ECO:0008006" key="8">
    <source>
        <dbReference type="Google" id="ProtNLM"/>
    </source>
</evidence>
<evidence type="ECO:0000256" key="2">
    <source>
        <dbReference type="ARBA" id="ARBA00022692"/>
    </source>
</evidence>
<dbReference type="PANTHER" id="PTHR14255">
    <property type="entry name" value="CEREBLON"/>
    <property type="match status" value="1"/>
</dbReference>
<proteinExistence type="predicted"/>
<feature type="transmembrane region" description="Helical" evidence="5">
    <location>
        <begin position="407"/>
        <end position="427"/>
    </location>
</feature>
<keyword evidence="4 5" id="KW-0472">Membrane</keyword>
<keyword evidence="2 5" id="KW-0812">Transmembrane</keyword>
<evidence type="ECO:0000256" key="5">
    <source>
        <dbReference type="SAM" id="Phobius"/>
    </source>
</evidence>
<organism evidence="6 7">
    <name type="scientific">Cyclotella cryptica</name>
    <dbReference type="NCBI Taxonomy" id="29204"/>
    <lineage>
        <taxon>Eukaryota</taxon>
        <taxon>Sar</taxon>
        <taxon>Stramenopiles</taxon>
        <taxon>Ochrophyta</taxon>
        <taxon>Bacillariophyta</taxon>
        <taxon>Coscinodiscophyceae</taxon>
        <taxon>Thalassiosirophycidae</taxon>
        <taxon>Stephanodiscales</taxon>
        <taxon>Stephanodiscaceae</taxon>
        <taxon>Cyclotella</taxon>
    </lineage>
</organism>
<feature type="transmembrane region" description="Helical" evidence="5">
    <location>
        <begin position="166"/>
        <end position="197"/>
    </location>
</feature>
<keyword evidence="3 5" id="KW-1133">Transmembrane helix</keyword>
<dbReference type="AlphaFoldDB" id="A0ABD3PHQ2"/>
<sequence length="653" mass="71598">MSHLITVEVVILLDARLQREGRTTSWPNTTPKTIVILLFSMTTSFWDDSSVGETLAFNQTTTSSSSWPEHDFDEETSCDRSTLINSLSNQAASSSFKVTRTLFIFACSLFVISASLSLGRSSTDFDYYDGSPNNDLFDQTTNSTATNEFHTPSDHSPLFPLQPSDVLGFAFAAFGLILAAGGGIGGGGMLVPIYILVMGFLPKHAIPLSNVTVFGGAVANTVINVRKRHPDADRPLIDWDLILVMEPPTLFGALLGANLNKILSETVIAVMLVILLTFTAYSTFKKALKMYRLETVELKKNAVELNEPLLNPYLNSEEEEVGITNDEDDDFEYEEFRLSRPASNYNGNNSGRNLRAIQLDSLNANSFFNLITSDDGEDSDSLTPEFGNPLQLQSIIDQERHVKKHNVTLLISMFLVILSVNILKGGGGYPSPIGISCGSIAFWMAQLLLLMFIVMISLMARKRLINDTRRKMDAGYRYLKEDIRWNKKSTVVYPLVSSIAGFCAGISERLWTPSVFHVNSYVNRFGIGGGIVKGPLMLAMGVHPSVASATSACMILFTSFTATTTFAVYGMLVRDYAVVCTILGIVCTAVGQSVMCRLVNKTNRNSYIAFSIGVVVLLSALLMTLQSVLHLMSDTVDEEFSSICASHLNGPQF</sequence>
<dbReference type="Pfam" id="PF01925">
    <property type="entry name" value="TauE"/>
    <property type="match status" value="2"/>
</dbReference>
<feature type="transmembrane region" description="Helical" evidence="5">
    <location>
        <begin position="607"/>
        <end position="629"/>
    </location>
</feature>
<reference evidence="6 7" key="1">
    <citation type="journal article" date="2020" name="G3 (Bethesda)">
        <title>Improved Reference Genome for Cyclotella cryptica CCMP332, a Model for Cell Wall Morphogenesis, Salinity Adaptation, and Lipid Production in Diatoms (Bacillariophyta).</title>
        <authorList>
            <person name="Roberts W.R."/>
            <person name="Downey K.M."/>
            <person name="Ruck E.C."/>
            <person name="Traller J.C."/>
            <person name="Alverson A.J."/>
        </authorList>
    </citation>
    <scope>NUCLEOTIDE SEQUENCE [LARGE SCALE GENOMIC DNA]</scope>
    <source>
        <strain evidence="6 7">CCMP332</strain>
    </source>
</reference>
<dbReference type="PANTHER" id="PTHR14255:SF3">
    <property type="entry name" value="SULFITE EXPORTER TAUE_SAFE FAMILY PROTEIN 5-RELATED"/>
    <property type="match status" value="1"/>
</dbReference>
<evidence type="ECO:0000313" key="6">
    <source>
        <dbReference type="EMBL" id="KAL3786816.1"/>
    </source>
</evidence>
<comment type="subcellular location">
    <subcellularLocation>
        <location evidence="1">Membrane</location>
        <topology evidence="1">Multi-pass membrane protein</topology>
    </subcellularLocation>
</comment>
<accession>A0ABD3PHQ2</accession>
<dbReference type="EMBL" id="JABMIG020000187">
    <property type="protein sequence ID" value="KAL3786816.1"/>
    <property type="molecule type" value="Genomic_DNA"/>
</dbReference>